<dbReference type="SMART" id="SM00867">
    <property type="entry name" value="YceI"/>
    <property type="match status" value="1"/>
</dbReference>
<protein>
    <submittedName>
        <fullName evidence="2">YceI family protein</fullName>
    </submittedName>
</protein>
<organism evidence="2 3">
    <name type="scientific">Reichenbachiella agarivorans</name>
    <dbReference type="NCBI Taxonomy" id="2979464"/>
    <lineage>
        <taxon>Bacteria</taxon>
        <taxon>Pseudomonadati</taxon>
        <taxon>Bacteroidota</taxon>
        <taxon>Cytophagia</taxon>
        <taxon>Cytophagales</taxon>
        <taxon>Reichenbachiellaceae</taxon>
        <taxon>Reichenbachiella</taxon>
    </lineage>
</organism>
<dbReference type="PANTHER" id="PTHR34406">
    <property type="entry name" value="PROTEIN YCEI"/>
    <property type="match status" value="1"/>
</dbReference>
<dbReference type="Gene3D" id="2.40.128.110">
    <property type="entry name" value="Lipid/polyisoprenoid-binding, YceI-like"/>
    <property type="match status" value="1"/>
</dbReference>
<dbReference type="SUPFAM" id="SSF101874">
    <property type="entry name" value="YceI-like"/>
    <property type="match status" value="1"/>
</dbReference>
<keyword evidence="3" id="KW-1185">Reference proteome</keyword>
<gene>
    <name evidence="2" type="ORF">N6H18_04800</name>
</gene>
<dbReference type="Pfam" id="PF04264">
    <property type="entry name" value="YceI"/>
    <property type="match status" value="1"/>
</dbReference>
<dbReference type="InterPro" id="IPR007372">
    <property type="entry name" value="Lipid/polyisoprenoid-bd_YceI"/>
</dbReference>
<dbReference type="InterPro" id="IPR036761">
    <property type="entry name" value="TTHA0802/YceI-like_sf"/>
</dbReference>
<name>A0ABY6CRW5_9BACT</name>
<dbReference type="Proteomes" id="UP001065174">
    <property type="component" value="Chromosome"/>
</dbReference>
<dbReference type="EMBL" id="CP106679">
    <property type="protein sequence ID" value="UXP33267.1"/>
    <property type="molecule type" value="Genomic_DNA"/>
</dbReference>
<reference evidence="2" key="1">
    <citation type="submission" date="2022-09" db="EMBL/GenBank/DDBJ databases">
        <title>Comparative genomics and taxonomic characterization of three novel marine species of genus Reichenbachiella exhibiting antioxidant and polysaccharide degradation activities.</title>
        <authorList>
            <person name="Muhammad N."/>
            <person name="Lee Y.-J."/>
            <person name="Ko J."/>
            <person name="Kim S.-G."/>
        </authorList>
    </citation>
    <scope>NUCLEOTIDE SEQUENCE</scope>
    <source>
        <strain evidence="2">BKB1-1</strain>
    </source>
</reference>
<sequence>MLNALLVLLTFISFTEKETISVQADVSKSTVIWNATKVIGGGHTGTIILSEAKLDLKGSELKGGSFTADMTTINSTDLEGDWKAKLDGHLKSDDFFAVDKFKTATFKITKLKKTATGYDVTGDMTIKGKTVSVTFPATVTATGDTVTATAKITLDRTKFDVKYGSNSFFDSLGDKAISDEFTLDVTLVSGK</sequence>
<feature type="domain" description="Lipid/polyisoprenoid-binding YceI-like" evidence="1">
    <location>
        <begin position="19"/>
        <end position="188"/>
    </location>
</feature>
<evidence type="ECO:0000313" key="2">
    <source>
        <dbReference type="EMBL" id="UXP33267.1"/>
    </source>
</evidence>
<accession>A0ABY6CRW5</accession>
<evidence type="ECO:0000259" key="1">
    <source>
        <dbReference type="SMART" id="SM00867"/>
    </source>
</evidence>
<evidence type="ECO:0000313" key="3">
    <source>
        <dbReference type="Proteomes" id="UP001065174"/>
    </source>
</evidence>
<proteinExistence type="predicted"/>
<dbReference type="PANTHER" id="PTHR34406:SF1">
    <property type="entry name" value="PROTEIN YCEI"/>
    <property type="match status" value="1"/>
</dbReference>
<dbReference type="RefSeq" id="WP_262310696.1">
    <property type="nucleotide sequence ID" value="NZ_CP106679.1"/>
</dbReference>